<sequence>MAEDSPDKIHYTEIELQKCFEVVRGSTKVTVHPRPHCEHVKKCSSAQALMDPENTPGKRQKPLSFPTSKPTFSSNKRCKILFML</sequence>
<evidence type="ECO:0000313" key="2">
    <source>
        <dbReference type="EMBL" id="THC87046.1"/>
    </source>
</evidence>
<keyword evidence="3" id="KW-1185">Reference proteome</keyword>
<dbReference type="Proteomes" id="UP000308092">
    <property type="component" value="Unassembled WGS sequence"/>
</dbReference>
<proteinExistence type="predicted"/>
<dbReference type="VEuPathDB" id="FungiDB:EYZ11_013508"/>
<accession>A0A4S3IXH7</accession>
<protein>
    <submittedName>
        <fullName evidence="2">Uncharacterized protein</fullName>
    </submittedName>
</protein>
<gene>
    <name evidence="2" type="ORF">EYZ11_013508</name>
</gene>
<dbReference type="AlphaFoldDB" id="A0A4S3IXH7"/>
<evidence type="ECO:0000256" key="1">
    <source>
        <dbReference type="SAM" id="MobiDB-lite"/>
    </source>
</evidence>
<feature type="region of interest" description="Disordered" evidence="1">
    <location>
        <begin position="48"/>
        <end position="72"/>
    </location>
</feature>
<evidence type="ECO:0000313" key="3">
    <source>
        <dbReference type="Proteomes" id="UP000308092"/>
    </source>
</evidence>
<reference evidence="2 3" key="1">
    <citation type="submission" date="2019-03" db="EMBL/GenBank/DDBJ databases">
        <title>The genome sequence of a newly discovered highly antifungal drug resistant Aspergillus species, Aspergillus tanneri NIH 1004.</title>
        <authorList>
            <person name="Mounaud S."/>
            <person name="Singh I."/>
            <person name="Joardar V."/>
            <person name="Pakala S."/>
            <person name="Pakala S."/>
            <person name="Venepally P."/>
            <person name="Hoover J."/>
            <person name="Nierman W."/>
            <person name="Chung J."/>
            <person name="Losada L."/>
        </authorList>
    </citation>
    <scope>NUCLEOTIDE SEQUENCE [LARGE SCALE GENOMIC DNA]</scope>
    <source>
        <strain evidence="2 3">NIH1004</strain>
    </source>
</reference>
<name>A0A4S3IXH7_9EURO</name>
<organism evidence="2 3">
    <name type="scientific">Aspergillus tanneri</name>
    <dbReference type="NCBI Taxonomy" id="1220188"/>
    <lineage>
        <taxon>Eukaryota</taxon>
        <taxon>Fungi</taxon>
        <taxon>Dikarya</taxon>
        <taxon>Ascomycota</taxon>
        <taxon>Pezizomycotina</taxon>
        <taxon>Eurotiomycetes</taxon>
        <taxon>Eurotiomycetidae</taxon>
        <taxon>Eurotiales</taxon>
        <taxon>Aspergillaceae</taxon>
        <taxon>Aspergillus</taxon>
        <taxon>Aspergillus subgen. Circumdati</taxon>
    </lineage>
</organism>
<dbReference type="EMBL" id="SOSA01001564">
    <property type="protein sequence ID" value="THC87046.1"/>
    <property type="molecule type" value="Genomic_DNA"/>
</dbReference>
<comment type="caution">
    <text evidence="2">The sequence shown here is derived from an EMBL/GenBank/DDBJ whole genome shotgun (WGS) entry which is preliminary data.</text>
</comment>